<dbReference type="AlphaFoldDB" id="A0A286RIB3"/>
<evidence type="ECO:0000313" key="2">
    <source>
        <dbReference type="Proteomes" id="UP000215086"/>
    </source>
</evidence>
<accession>A0A286RIB3</accession>
<evidence type="ECO:0000313" key="1">
    <source>
        <dbReference type="EMBL" id="ASV75701.1"/>
    </source>
</evidence>
<sequence length="119" mass="13241">MTNSHVANHEQCKSRETCQSMTRRGFWRESLRAAALVVLSATTVKLGLRQVGLQTHVDCRRSVCNGCSRVAACSLPQAQVFRSSLKDPQAHTDCYPERYLKRKVEEKTSGELASAQSNS</sequence>
<dbReference type="Proteomes" id="UP000215086">
    <property type="component" value="Chromosome"/>
</dbReference>
<reference evidence="1 2" key="1">
    <citation type="journal article" name="Front. Microbiol.">
        <title>Sugar Metabolism of the First Thermophilic Planctomycete Thermogutta terrifontis: Comparative Genomic and Transcriptomic Approaches.</title>
        <authorList>
            <person name="Elcheninov A.G."/>
            <person name="Menzel P."/>
            <person name="Gudbergsdottir S.R."/>
            <person name="Slesarev A.I."/>
            <person name="Kadnikov V.V."/>
            <person name="Krogh A."/>
            <person name="Bonch-Osmolovskaya E.A."/>
            <person name="Peng X."/>
            <person name="Kublanov I.V."/>
        </authorList>
    </citation>
    <scope>NUCLEOTIDE SEQUENCE [LARGE SCALE GENOMIC DNA]</scope>
    <source>
        <strain evidence="1 2">R1</strain>
    </source>
</reference>
<name>A0A286RIB3_9BACT</name>
<dbReference type="KEGG" id="ttf:THTE_3099"/>
<gene>
    <name evidence="1" type="ORF">THTE_3099</name>
</gene>
<dbReference type="EMBL" id="CP018477">
    <property type="protein sequence ID" value="ASV75701.1"/>
    <property type="molecule type" value="Genomic_DNA"/>
</dbReference>
<protein>
    <submittedName>
        <fullName evidence="1">Uncharacterized protein</fullName>
    </submittedName>
</protein>
<keyword evidence="2" id="KW-1185">Reference proteome</keyword>
<organism evidence="1 2">
    <name type="scientific">Thermogutta terrifontis</name>
    <dbReference type="NCBI Taxonomy" id="1331910"/>
    <lineage>
        <taxon>Bacteria</taxon>
        <taxon>Pseudomonadati</taxon>
        <taxon>Planctomycetota</taxon>
        <taxon>Planctomycetia</taxon>
        <taxon>Pirellulales</taxon>
        <taxon>Thermoguttaceae</taxon>
        <taxon>Thermogutta</taxon>
    </lineage>
</organism>
<proteinExistence type="predicted"/>